<keyword evidence="4" id="KW-0488">Methylation</keyword>
<evidence type="ECO:0000256" key="9">
    <source>
        <dbReference type="ARBA" id="ARBA00043982"/>
    </source>
</evidence>
<gene>
    <name evidence="12" type="ORF">D5F11_000660</name>
    <name evidence="11" type="ORF">J6TS1_22390</name>
</gene>
<dbReference type="NCBIfam" id="TIGR02532">
    <property type="entry name" value="IV_pilin_GFxxxE"/>
    <property type="match status" value="1"/>
</dbReference>
<evidence type="ECO:0000313" key="14">
    <source>
        <dbReference type="Proteomes" id="UP000680670"/>
    </source>
</evidence>
<dbReference type="InterPro" id="IPR016940">
    <property type="entry name" value="ComGC"/>
</dbReference>
<keyword evidence="6 10" id="KW-1133">Transmembrane helix</keyword>
<evidence type="ECO:0000313" key="13">
    <source>
        <dbReference type="Proteomes" id="UP000287296"/>
    </source>
</evidence>
<dbReference type="PRINTS" id="PR00813">
    <property type="entry name" value="BCTERIALGSPG"/>
</dbReference>
<accession>A0A429XD95</accession>
<dbReference type="RefSeq" id="WP_120114977.1">
    <property type="nucleotide sequence ID" value="NZ_BORI01000002.1"/>
</dbReference>
<comment type="subunit">
    <text evidence="10">Homodimer.</text>
</comment>
<dbReference type="GO" id="GO:0009986">
    <property type="term" value="C:cell surface"/>
    <property type="evidence" value="ECO:0007669"/>
    <property type="project" value="UniProtKB-SubCell"/>
</dbReference>
<name>A0A429XD95_SIMTE</name>
<comment type="similarity">
    <text evidence="9 10">Belongs to the ComGC family.</text>
</comment>
<dbReference type="EMBL" id="QYTW02000001">
    <property type="protein sequence ID" value="RST61435.1"/>
    <property type="molecule type" value="Genomic_DNA"/>
</dbReference>
<keyword evidence="10" id="KW-0813">Transport</keyword>
<dbReference type="OrthoDB" id="1798043at2"/>
<keyword evidence="14" id="KW-1185">Reference proteome</keyword>
<keyword evidence="8 10" id="KW-0178">Competence</keyword>
<dbReference type="Gene3D" id="3.30.700.10">
    <property type="entry name" value="Glycoprotein, Type 4 Pilin"/>
    <property type="match status" value="1"/>
</dbReference>
<dbReference type="EMBL" id="BORJ01000005">
    <property type="protein sequence ID" value="GIN96369.1"/>
    <property type="molecule type" value="Genomic_DNA"/>
</dbReference>
<evidence type="ECO:0000256" key="2">
    <source>
        <dbReference type="ARBA" id="ARBA00004241"/>
    </source>
</evidence>
<evidence type="ECO:0000256" key="4">
    <source>
        <dbReference type="ARBA" id="ARBA00022481"/>
    </source>
</evidence>
<proteinExistence type="inferred from homology"/>
<reference evidence="11 14" key="2">
    <citation type="submission" date="2021-03" db="EMBL/GenBank/DDBJ databases">
        <title>Antimicrobial resistance genes in bacteria isolated from Japanese honey, and their potential for conferring macrolide and lincosamide resistance in the American foulbrood pathogen Paenibacillus larvae.</title>
        <authorList>
            <person name="Okamoto M."/>
            <person name="Kumagai M."/>
            <person name="Kanamori H."/>
            <person name="Takamatsu D."/>
        </authorList>
    </citation>
    <scope>NUCLEOTIDE SEQUENCE [LARGE SCALE GENOMIC DNA]</scope>
    <source>
        <strain evidence="11 14">J6TS1</strain>
    </source>
</reference>
<evidence type="ECO:0000256" key="6">
    <source>
        <dbReference type="ARBA" id="ARBA00022989"/>
    </source>
</evidence>
<protein>
    <recommendedName>
        <fullName evidence="10">ComG operon protein 3</fullName>
    </recommendedName>
</protein>
<evidence type="ECO:0000313" key="11">
    <source>
        <dbReference type="EMBL" id="GIN96369.1"/>
    </source>
</evidence>
<dbReference type="GO" id="GO:0015628">
    <property type="term" value="P:protein secretion by the type II secretion system"/>
    <property type="evidence" value="ECO:0007669"/>
    <property type="project" value="InterPro"/>
</dbReference>
<evidence type="ECO:0000256" key="7">
    <source>
        <dbReference type="ARBA" id="ARBA00023136"/>
    </source>
</evidence>
<comment type="function">
    <text evidence="10">Required for transformation and DNA binding.</text>
</comment>
<evidence type="ECO:0000313" key="12">
    <source>
        <dbReference type="EMBL" id="RST61435.1"/>
    </source>
</evidence>
<dbReference type="PIRSF" id="PIRSF029928">
    <property type="entry name" value="Late_competence_ComGC"/>
    <property type="match status" value="1"/>
</dbReference>
<evidence type="ECO:0000256" key="8">
    <source>
        <dbReference type="ARBA" id="ARBA00023287"/>
    </source>
</evidence>
<evidence type="ECO:0000256" key="5">
    <source>
        <dbReference type="ARBA" id="ARBA00022692"/>
    </source>
</evidence>
<dbReference type="InterPro" id="IPR000983">
    <property type="entry name" value="Bac_GSPG_pilin"/>
</dbReference>
<dbReference type="Proteomes" id="UP000287296">
    <property type="component" value="Unassembled WGS sequence"/>
</dbReference>
<comment type="subcellular location">
    <subcellularLocation>
        <location evidence="1">Cell membrane</location>
        <topology evidence="1">Single-pass membrane protein</topology>
    </subcellularLocation>
    <subcellularLocation>
        <location evidence="2">Cell surface</location>
    </subcellularLocation>
</comment>
<keyword evidence="5 10" id="KW-0812">Transmembrane</keyword>
<dbReference type="Pfam" id="PF07963">
    <property type="entry name" value="N_methyl"/>
    <property type="match status" value="1"/>
</dbReference>
<dbReference type="AlphaFoldDB" id="A0A429XD95"/>
<dbReference type="GO" id="GO:0015627">
    <property type="term" value="C:type II protein secretion system complex"/>
    <property type="evidence" value="ECO:0007669"/>
    <property type="project" value="InterPro"/>
</dbReference>
<comment type="caution">
    <text evidence="12">The sequence shown here is derived from an EMBL/GenBank/DDBJ whole genome shotgun (WGS) entry which is preliminary data.</text>
</comment>
<dbReference type="Proteomes" id="UP000680670">
    <property type="component" value="Unassembled WGS sequence"/>
</dbReference>
<dbReference type="SUPFAM" id="SSF54523">
    <property type="entry name" value="Pili subunits"/>
    <property type="match status" value="1"/>
</dbReference>
<dbReference type="NCBIfam" id="NF040999">
    <property type="entry name" value="pilin_ComGC"/>
    <property type="match status" value="1"/>
</dbReference>
<keyword evidence="7 10" id="KW-0472">Membrane</keyword>
<evidence type="ECO:0000256" key="3">
    <source>
        <dbReference type="ARBA" id="ARBA00022475"/>
    </source>
</evidence>
<reference evidence="12 13" key="1">
    <citation type="submission" date="2018-12" db="EMBL/GenBank/DDBJ databases">
        <authorList>
            <person name="Sun L."/>
            <person name="Chen Z."/>
        </authorList>
    </citation>
    <scope>NUCLEOTIDE SEQUENCE [LARGE SCALE GENOMIC DNA]</scope>
    <source>
        <strain evidence="12 13">LMG 29736</strain>
    </source>
</reference>
<dbReference type="GO" id="GO:0005886">
    <property type="term" value="C:plasma membrane"/>
    <property type="evidence" value="ECO:0007669"/>
    <property type="project" value="UniProtKB-SubCell"/>
</dbReference>
<dbReference type="GO" id="GO:0030420">
    <property type="term" value="P:establishment of competence for transformation"/>
    <property type="evidence" value="ECO:0007669"/>
    <property type="project" value="UniProtKB-UniRule"/>
</dbReference>
<organism evidence="12 13">
    <name type="scientific">Siminovitchia terrae</name>
    <name type="common">Bacillus terrae</name>
    <dbReference type="NCBI Taxonomy" id="1914933"/>
    <lineage>
        <taxon>Bacteria</taxon>
        <taxon>Bacillati</taxon>
        <taxon>Bacillota</taxon>
        <taxon>Bacilli</taxon>
        <taxon>Bacillales</taxon>
        <taxon>Bacillaceae</taxon>
        <taxon>Siminovitchia</taxon>
    </lineage>
</organism>
<sequence>MKHLIIKNEKAFTLVEMMVVLLVITVLLLIALPNITKHSSNINEKGCDGLRQMVQGQVEAYRMDNKEIPTVQQLKAEGYLKNEDLKCPNGKALTINSENGEVVVGSN</sequence>
<feature type="transmembrane region" description="Helical" evidence="10">
    <location>
        <begin position="12"/>
        <end position="32"/>
    </location>
</feature>
<evidence type="ECO:0000256" key="10">
    <source>
        <dbReference type="PIRNR" id="PIRNR029928"/>
    </source>
</evidence>
<evidence type="ECO:0000256" key="1">
    <source>
        <dbReference type="ARBA" id="ARBA00004162"/>
    </source>
</evidence>
<dbReference type="InterPro" id="IPR012902">
    <property type="entry name" value="N_methyl_site"/>
</dbReference>
<keyword evidence="3 10" id="KW-1003">Cell membrane</keyword>
<dbReference type="InterPro" id="IPR045584">
    <property type="entry name" value="Pilin-like"/>
</dbReference>